<reference evidence="5 6" key="1">
    <citation type="submission" date="2018-06" db="EMBL/GenBank/DDBJ databases">
        <title>Genomic Encyclopedia of Archaeal and Bacterial Type Strains, Phase II (KMG-II): from individual species to whole genera.</title>
        <authorList>
            <person name="Goeker M."/>
        </authorList>
    </citation>
    <scope>NUCLEOTIDE SEQUENCE [LARGE SCALE GENOMIC DNA]</scope>
    <source>
        <strain evidence="5 6">DSM 17205</strain>
    </source>
</reference>
<keyword evidence="1" id="KW-0378">Hydrolase</keyword>
<protein>
    <submittedName>
        <fullName evidence="5">Glycosidase</fullName>
    </submittedName>
</protein>
<dbReference type="Pfam" id="PF10438">
    <property type="entry name" value="Cyc-maltodext_C"/>
    <property type="match status" value="1"/>
</dbReference>
<sequence length="659" mass="75872">MIKHITIVLSILLSLAFAKAVTAQYTEVELPLEHIEPRFWWSGMEHNEVEVMFHGPNIAKFDEVRSDLTILNVRKTDNPNYLFVTFDMSIEPNRYNINLCTEDCNEGDTIAIVYDLLERQQNSKERKGFDSSDAIYLIMPDRFANGDPSNDTVEGLAEKANRDFKGGRHGGDIQGIIDHLDYIDDLGATAIWSTPLLEDNDARYSYHTYAQSDLYKIDPRYGTNEDYKRLGDELHKRDMKLIMDYVTNHWGATHWMMQDLPTKTWIHQFDDNEGKDFPVAGYANSSYRQTTQMDPNVSKRDAIYAEKGWFVSTMPDINQSEPLALNYLIQNTIWWIEYAGLDGLRVDTYSYNEKEGIAKWTKAIMDEYPNFNIVGETWLHDQAQIAYWQKDSKIAAIQDYNTHLPSVMDFTLHDAIMVAFNENEQGWDKGMSKVYENFVNDFLYPDIDNILVFAGNHDTNRINGNGLYNGDLAKYKLAMTLVLTTRGIPQIYYGDEIGMGGNRDTDGDGDIRRDFPGGWNGDVVNAFDKPSKEQKAYQDFTKKLLNYRRNKEVIHNGKLLQYVPENNCYVYFRYAHEELRSTGQVGLALHESRVMIIINNNTEQVTLDLNKFAEGIDGRKKGQDILTNELFDLTKNIKVKGKTSLVIDLDHRGSGPRWF</sequence>
<evidence type="ECO:0000256" key="1">
    <source>
        <dbReference type="ARBA" id="ARBA00022801"/>
    </source>
</evidence>
<dbReference type="CDD" id="cd11340">
    <property type="entry name" value="AmyAc_bac_CMD_like_3"/>
    <property type="match status" value="1"/>
</dbReference>
<accession>A0ABX5Q160</accession>
<evidence type="ECO:0000313" key="5">
    <source>
        <dbReference type="EMBL" id="PZX43777.1"/>
    </source>
</evidence>
<name>A0ABX5Q160_9FLAO</name>
<dbReference type="InterPro" id="IPR013783">
    <property type="entry name" value="Ig-like_fold"/>
</dbReference>
<keyword evidence="3" id="KW-0732">Signal</keyword>
<feature type="chain" id="PRO_5045186552" evidence="3">
    <location>
        <begin position="24"/>
        <end position="659"/>
    </location>
</feature>
<evidence type="ECO:0000256" key="3">
    <source>
        <dbReference type="SAM" id="SignalP"/>
    </source>
</evidence>
<dbReference type="Gene3D" id="2.60.40.1180">
    <property type="entry name" value="Golgi alpha-mannosidase II"/>
    <property type="match status" value="1"/>
</dbReference>
<dbReference type="Pfam" id="PF00128">
    <property type="entry name" value="Alpha-amylase"/>
    <property type="match status" value="1"/>
</dbReference>
<dbReference type="RefSeq" id="WP_015361603.1">
    <property type="nucleotide sequence ID" value="NZ_QKZR01000001.1"/>
</dbReference>
<keyword evidence="6" id="KW-1185">Reference proteome</keyword>
<evidence type="ECO:0000256" key="2">
    <source>
        <dbReference type="ARBA" id="ARBA00023295"/>
    </source>
</evidence>
<keyword evidence="2 5" id="KW-0326">Glycosidase</keyword>
<dbReference type="EMBL" id="QKZR01000001">
    <property type="protein sequence ID" value="PZX43777.1"/>
    <property type="molecule type" value="Genomic_DNA"/>
</dbReference>
<dbReference type="SMART" id="SM00642">
    <property type="entry name" value="Aamy"/>
    <property type="match status" value="1"/>
</dbReference>
<comment type="caution">
    <text evidence="5">The sequence shown here is derived from an EMBL/GenBank/DDBJ whole genome shotgun (WGS) entry which is preliminary data.</text>
</comment>
<dbReference type="SUPFAM" id="SSF51445">
    <property type="entry name" value="(Trans)glycosidases"/>
    <property type="match status" value="1"/>
</dbReference>
<gene>
    <name evidence="5" type="ORF">LX97_00781</name>
</gene>
<dbReference type="InterPro" id="IPR019492">
    <property type="entry name" value="Cyclo-malto-dextrinase_C"/>
</dbReference>
<dbReference type="PANTHER" id="PTHR10357:SF210">
    <property type="entry name" value="MALTODEXTRIN GLUCOSIDASE"/>
    <property type="match status" value="1"/>
</dbReference>
<dbReference type="SUPFAM" id="SSF51011">
    <property type="entry name" value="Glycosyl hydrolase domain"/>
    <property type="match status" value="1"/>
</dbReference>
<proteinExistence type="predicted"/>
<dbReference type="InterPro" id="IPR015171">
    <property type="entry name" value="Cyc-maltodext_N"/>
</dbReference>
<feature type="domain" description="Glycosyl hydrolase family 13 catalytic" evidence="4">
    <location>
        <begin position="137"/>
        <end position="548"/>
    </location>
</feature>
<dbReference type="Proteomes" id="UP000248584">
    <property type="component" value="Unassembled WGS sequence"/>
</dbReference>
<feature type="signal peptide" evidence="3">
    <location>
        <begin position="1"/>
        <end position="23"/>
    </location>
</feature>
<dbReference type="Pfam" id="PF09087">
    <property type="entry name" value="Cyc-maltodext_N"/>
    <property type="match status" value="1"/>
</dbReference>
<dbReference type="InterPro" id="IPR013780">
    <property type="entry name" value="Glyco_hydro_b"/>
</dbReference>
<evidence type="ECO:0000313" key="6">
    <source>
        <dbReference type="Proteomes" id="UP000248584"/>
    </source>
</evidence>
<dbReference type="Gene3D" id="3.20.20.80">
    <property type="entry name" value="Glycosidases"/>
    <property type="match status" value="1"/>
</dbReference>
<dbReference type="Gene3D" id="2.60.40.10">
    <property type="entry name" value="Immunoglobulins"/>
    <property type="match status" value="1"/>
</dbReference>
<dbReference type="InterPro" id="IPR017853">
    <property type="entry name" value="GH"/>
</dbReference>
<dbReference type="InterPro" id="IPR014756">
    <property type="entry name" value="Ig_E-set"/>
</dbReference>
<evidence type="ECO:0000259" key="4">
    <source>
        <dbReference type="SMART" id="SM00642"/>
    </source>
</evidence>
<dbReference type="PANTHER" id="PTHR10357">
    <property type="entry name" value="ALPHA-AMYLASE FAMILY MEMBER"/>
    <property type="match status" value="1"/>
</dbReference>
<dbReference type="SUPFAM" id="SSF81296">
    <property type="entry name" value="E set domains"/>
    <property type="match status" value="1"/>
</dbReference>
<dbReference type="InterPro" id="IPR006047">
    <property type="entry name" value="GH13_cat_dom"/>
</dbReference>
<organism evidence="5 6">
    <name type="scientific">Nonlabens dokdonensis</name>
    <dbReference type="NCBI Taxonomy" id="328515"/>
    <lineage>
        <taxon>Bacteria</taxon>
        <taxon>Pseudomonadati</taxon>
        <taxon>Bacteroidota</taxon>
        <taxon>Flavobacteriia</taxon>
        <taxon>Flavobacteriales</taxon>
        <taxon>Flavobacteriaceae</taxon>
        <taxon>Nonlabens</taxon>
    </lineage>
</organism>
<dbReference type="GO" id="GO:0016798">
    <property type="term" value="F:hydrolase activity, acting on glycosyl bonds"/>
    <property type="evidence" value="ECO:0007669"/>
    <property type="project" value="UniProtKB-KW"/>
</dbReference>